<dbReference type="EMBL" id="JASBWR010000028">
    <property type="protein sequence ID" value="KAJ9106740.1"/>
    <property type="molecule type" value="Genomic_DNA"/>
</dbReference>
<gene>
    <name evidence="1" type="ORF">QFC19_003052</name>
</gene>
<keyword evidence="2" id="KW-1185">Reference proteome</keyword>
<evidence type="ECO:0000313" key="1">
    <source>
        <dbReference type="EMBL" id="KAJ9106740.1"/>
    </source>
</evidence>
<comment type="caution">
    <text evidence="1">The sequence shown here is derived from an EMBL/GenBank/DDBJ whole genome shotgun (WGS) entry which is preliminary data.</text>
</comment>
<proteinExistence type="predicted"/>
<sequence>MKEFPSKLREIIQDPKTYKLGVNVSGDAQKLVRDYGDIYMKGILDLSYIARAVDAANCRPGNTKIALAKLCLAYTGCELDKGPVRQSNWSKRLSQAQMDYAANDVYSTMVIYNTLLSLGRERGIDLNLAGLSSDLSPELYRKGKPVLQTSTGANVNSNATPTSGGGGGGSCKPLAPSKMRAFSFFREGKSVLEIGQAMRTAENPLLPNTIR</sequence>
<name>A0ACC2W6J8_9TREE</name>
<protein>
    <submittedName>
        <fullName evidence="1">Uncharacterized protein</fullName>
    </submittedName>
</protein>
<dbReference type="Proteomes" id="UP001241377">
    <property type="component" value="Unassembled WGS sequence"/>
</dbReference>
<reference evidence="1" key="1">
    <citation type="submission" date="2023-04" db="EMBL/GenBank/DDBJ databases">
        <title>Draft Genome sequencing of Naganishia species isolated from polar environments using Oxford Nanopore Technology.</title>
        <authorList>
            <person name="Leo P."/>
            <person name="Venkateswaran K."/>
        </authorList>
    </citation>
    <scope>NUCLEOTIDE SEQUENCE</scope>
    <source>
        <strain evidence="1">MNA-CCFEE 5261</strain>
    </source>
</reference>
<evidence type="ECO:0000313" key="2">
    <source>
        <dbReference type="Proteomes" id="UP001241377"/>
    </source>
</evidence>
<organism evidence="1 2">
    <name type="scientific">Naganishia cerealis</name>
    <dbReference type="NCBI Taxonomy" id="610337"/>
    <lineage>
        <taxon>Eukaryota</taxon>
        <taxon>Fungi</taxon>
        <taxon>Dikarya</taxon>
        <taxon>Basidiomycota</taxon>
        <taxon>Agaricomycotina</taxon>
        <taxon>Tremellomycetes</taxon>
        <taxon>Filobasidiales</taxon>
        <taxon>Filobasidiaceae</taxon>
        <taxon>Naganishia</taxon>
    </lineage>
</organism>
<accession>A0ACC2W6J8</accession>